<name>A0A3P7Y0R7_HELPZ</name>
<dbReference type="AlphaFoldDB" id="A0A3P7Y0R7"/>
<gene>
    <name evidence="1" type="ORF">HPBE_LOCUS3460</name>
</gene>
<proteinExistence type="predicted"/>
<sequence length="72" mass="7928">MPRLTLRHPSVDGSTMPLAVAGSDQPNEDFLAIRSNPRRWTDSESSAVPKLRQLLVFVLLCAYASRPASCTE</sequence>
<organism evidence="1">
    <name type="scientific">Heligmosomoides polygyrus</name>
    <name type="common">Parasitic roundworm</name>
    <dbReference type="NCBI Taxonomy" id="6339"/>
    <lineage>
        <taxon>Eukaryota</taxon>
        <taxon>Metazoa</taxon>
        <taxon>Ecdysozoa</taxon>
        <taxon>Nematoda</taxon>
        <taxon>Chromadorea</taxon>
        <taxon>Rhabditida</taxon>
        <taxon>Rhabditina</taxon>
        <taxon>Rhabditomorpha</taxon>
        <taxon>Strongyloidea</taxon>
        <taxon>Heligmosomidae</taxon>
        <taxon>Heligmosomoides</taxon>
    </lineage>
</organism>
<dbReference type="EMBL" id="UZAH01009210">
    <property type="protein sequence ID" value="VDO35308.1"/>
    <property type="molecule type" value="Genomic_DNA"/>
</dbReference>
<evidence type="ECO:0000313" key="1">
    <source>
        <dbReference type="EMBL" id="VDO35308.1"/>
    </source>
</evidence>
<protein>
    <submittedName>
        <fullName evidence="1">Uncharacterized protein</fullName>
    </submittedName>
</protein>
<dbReference type="OrthoDB" id="5858814at2759"/>
<reference evidence="1" key="1">
    <citation type="submission" date="2018-11" db="EMBL/GenBank/DDBJ databases">
        <authorList>
            <consortium name="Pathogen Informatics"/>
        </authorList>
    </citation>
    <scope>NUCLEOTIDE SEQUENCE [LARGE SCALE GENOMIC DNA]</scope>
</reference>
<accession>A0A3P7Y0R7</accession>